<dbReference type="PROSITE" id="PS50404">
    <property type="entry name" value="GST_NTER"/>
    <property type="match status" value="1"/>
</dbReference>
<feature type="domain" description="GST N-terminal" evidence="2">
    <location>
        <begin position="4"/>
        <end position="86"/>
    </location>
</feature>
<dbReference type="SUPFAM" id="SSF52833">
    <property type="entry name" value="Thioredoxin-like"/>
    <property type="match status" value="1"/>
</dbReference>
<gene>
    <name evidence="4" type="ORF">BPA30113_00769</name>
</gene>
<dbReference type="Proteomes" id="UP000494330">
    <property type="component" value="Unassembled WGS sequence"/>
</dbReference>
<dbReference type="InterPro" id="IPR040079">
    <property type="entry name" value="Glutathione_S-Trfase"/>
</dbReference>
<name>A0A6J5CYS0_9BURK</name>
<organism evidence="4 5">
    <name type="scientific">Burkholderia paludis</name>
    <dbReference type="NCBI Taxonomy" id="1506587"/>
    <lineage>
        <taxon>Bacteria</taxon>
        <taxon>Pseudomonadati</taxon>
        <taxon>Pseudomonadota</taxon>
        <taxon>Betaproteobacteria</taxon>
        <taxon>Burkholderiales</taxon>
        <taxon>Burkholderiaceae</taxon>
        <taxon>Burkholderia</taxon>
        <taxon>Burkholderia cepacia complex</taxon>
    </lineage>
</organism>
<evidence type="ECO:0000313" key="4">
    <source>
        <dbReference type="EMBL" id="VWB22708.1"/>
    </source>
</evidence>
<keyword evidence="5" id="KW-1185">Reference proteome</keyword>
<keyword evidence="4" id="KW-0808">Transferase</keyword>
<dbReference type="InterPro" id="IPR010987">
    <property type="entry name" value="Glutathione-S-Trfase_C-like"/>
</dbReference>
<dbReference type="SUPFAM" id="SSF47616">
    <property type="entry name" value="GST C-terminal domain-like"/>
    <property type="match status" value="1"/>
</dbReference>
<evidence type="ECO:0000256" key="1">
    <source>
        <dbReference type="RuleBase" id="RU003494"/>
    </source>
</evidence>
<dbReference type="GO" id="GO:0016740">
    <property type="term" value="F:transferase activity"/>
    <property type="evidence" value="ECO:0007669"/>
    <property type="project" value="UniProtKB-KW"/>
</dbReference>
<evidence type="ECO:0000259" key="3">
    <source>
        <dbReference type="PROSITE" id="PS50405"/>
    </source>
</evidence>
<proteinExistence type="inferred from homology"/>
<dbReference type="RefSeq" id="WP_321029206.1">
    <property type="nucleotide sequence ID" value="NZ_CABVQD010000002.1"/>
</dbReference>
<dbReference type="AlphaFoldDB" id="A0A6J5CYS0"/>
<dbReference type="SFLD" id="SFLDG00358">
    <property type="entry name" value="Main_(cytGST)"/>
    <property type="match status" value="1"/>
</dbReference>
<dbReference type="InterPro" id="IPR004045">
    <property type="entry name" value="Glutathione_S-Trfase_N"/>
</dbReference>
<dbReference type="CDD" id="cd03056">
    <property type="entry name" value="GST_N_4"/>
    <property type="match status" value="1"/>
</dbReference>
<dbReference type="PANTHER" id="PTHR44051:SF2">
    <property type="entry name" value="HYPOTHETICAL GLUTATHIONE S-TRANSFERASE LIKE PROTEIN"/>
    <property type="match status" value="1"/>
</dbReference>
<dbReference type="PROSITE" id="PS50405">
    <property type="entry name" value="GST_CTER"/>
    <property type="match status" value="1"/>
</dbReference>
<dbReference type="InterPro" id="IPR004046">
    <property type="entry name" value="GST_C"/>
</dbReference>
<comment type="similarity">
    <text evidence="1">Belongs to the GST superfamily.</text>
</comment>
<evidence type="ECO:0000259" key="2">
    <source>
        <dbReference type="PROSITE" id="PS50404"/>
    </source>
</evidence>
<reference evidence="4 5" key="1">
    <citation type="submission" date="2019-09" db="EMBL/GenBank/DDBJ databases">
        <authorList>
            <person name="Depoorter E."/>
        </authorList>
    </citation>
    <scope>NUCLEOTIDE SEQUENCE [LARGE SCALE GENOMIC DNA]</scope>
    <source>
        <strain evidence="4">LMG 30113</strain>
    </source>
</reference>
<dbReference type="Gene3D" id="3.40.30.10">
    <property type="entry name" value="Glutaredoxin"/>
    <property type="match status" value="1"/>
</dbReference>
<dbReference type="Gene3D" id="1.20.1050.10">
    <property type="match status" value="1"/>
</dbReference>
<evidence type="ECO:0000313" key="5">
    <source>
        <dbReference type="Proteomes" id="UP000494330"/>
    </source>
</evidence>
<dbReference type="Pfam" id="PF02798">
    <property type="entry name" value="GST_N"/>
    <property type="match status" value="1"/>
</dbReference>
<dbReference type="Pfam" id="PF00043">
    <property type="entry name" value="GST_C"/>
    <property type="match status" value="1"/>
</dbReference>
<dbReference type="PANTHER" id="PTHR44051">
    <property type="entry name" value="GLUTATHIONE S-TRANSFERASE-RELATED"/>
    <property type="match status" value="1"/>
</dbReference>
<dbReference type="InterPro" id="IPR036282">
    <property type="entry name" value="Glutathione-S-Trfase_C_sf"/>
</dbReference>
<dbReference type="SFLD" id="SFLDS00019">
    <property type="entry name" value="Glutathione_Transferase_(cytos"/>
    <property type="match status" value="1"/>
</dbReference>
<feature type="domain" description="GST C-terminal" evidence="3">
    <location>
        <begin position="89"/>
        <end position="221"/>
    </location>
</feature>
<dbReference type="EMBL" id="CABVQD010000002">
    <property type="protein sequence ID" value="VWB22708.1"/>
    <property type="molecule type" value="Genomic_DNA"/>
</dbReference>
<sequence>MTMSEFKLHCFAQSGNAYKIALMLSCAGADWQPVFVDFFSGVTLTRAWRDSVNEMGEVPVLEHRGKTLAQSGVILTYLAECLGQFGGRTADEQREIWRWILFDNHKFTSYFVTYRWLRSFDETAPHPEVLSFLRGRIDAAFDVVERHLDRHAFMVGDRLGIADFSLIGYLYFPVEETGYNLDETHPNIAAWRARIARQPGWRHPYDMLPGAVVKPRFPHLR</sequence>
<protein>
    <submittedName>
        <fullName evidence="4">Glutathione S-transferase</fullName>
    </submittedName>
</protein>
<accession>A0A6J5CYS0</accession>
<dbReference type="InterPro" id="IPR036249">
    <property type="entry name" value="Thioredoxin-like_sf"/>
</dbReference>